<name>A0A9W8XM57_9PLEO</name>
<keyword evidence="2" id="KW-1185">Reference proteome</keyword>
<dbReference type="EMBL" id="JAPEUX010000004">
    <property type="protein sequence ID" value="KAJ4353328.1"/>
    <property type="molecule type" value="Genomic_DNA"/>
</dbReference>
<dbReference type="Proteomes" id="UP001140513">
    <property type="component" value="Unassembled WGS sequence"/>
</dbReference>
<evidence type="ECO:0000313" key="2">
    <source>
        <dbReference type="Proteomes" id="UP001140513"/>
    </source>
</evidence>
<dbReference type="AlphaFoldDB" id="A0A9W8XM57"/>
<protein>
    <submittedName>
        <fullName evidence="1">Uncharacterized protein</fullName>
    </submittedName>
</protein>
<sequence>MDLGVVMASSPAAARDIKALRQYLRREFNTEKLDGLDKVQFLPARQGSGNVEKKILIGTWGKWSIYAAYRYTLEGGRTGKRLTFLAEDKDSQMDCHARVLRDYVTYVEPFSHLVPLDRRPGDWFKGIQQSLGRYIEACFVLKGLTVGTSVETDKICRWLGVAVTHIREAQHAAVGFEAGHKISNVATTKNERLDTVVEEGPTSTTEEHEEYSAFDWSDIPCDAEKKLFESITAPFDLLKSSRKQIKYHLECLGRRHNKVENKTIHFKAAVSNCEDKANDLVNKSTVHQNQLNEHQRKYHEMELRIRVNQHRLKRCGEHIAIHEAE</sequence>
<accession>A0A9W8XM57</accession>
<dbReference type="RefSeq" id="XP_056071102.1">
    <property type="nucleotide sequence ID" value="XM_056213835.1"/>
</dbReference>
<organism evidence="1 2">
    <name type="scientific">Didymosphaeria variabile</name>
    <dbReference type="NCBI Taxonomy" id="1932322"/>
    <lineage>
        <taxon>Eukaryota</taxon>
        <taxon>Fungi</taxon>
        <taxon>Dikarya</taxon>
        <taxon>Ascomycota</taxon>
        <taxon>Pezizomycotina</taxon>
        <taxon>Dothideomycetes</taxon>
        <taxon>Pleosporomycetidae</taxon>
        <taxon>Pleosporales</taxon>
        <taxon>Massarineae</taxon>
        <taxon>Didymosphaeriaceae</taxon>
        <taxon>Didymosphaeria</taxon>
    </lineage>
</organism>
<comment type="caution">
    <text evidence="1">The sequence shown here is derived from an EMBL/GenBank/DDBJ whole genome shotgun (WGS) entry which is preliminary data.</text>
</comment>
<proteinExistence type="predicted"/>
<reference evidence="1" key="1">
    <citation type="submission" date="2022-10" db="EMBL/GenBank/DDBJ databases">
        <title>Tapping the CABI collections for fungal endophytes: first genome assemblies for Collariella, Neodidymelliopsis, Ascochyta clinopodiicola, Didymella pomorum, Didymosphaeria variabile, Neocosmospora piperis and Neocucurbitaria cava.</title>
        <authorList>
            <person name="Hill R."/>
        </authorList>
    </citation>
    <scope>NUCLEOTIDE SEQUENCE</scope>
    <source>
        <strain evidence="1">IMI 356815</strain>
    </source>
</reference>
<evidence type="ECO:0000313" key="1">
    <source>
        <dbReference type="EMBL" id="KAJ4353328.1"/>
    </source>
</evidence>
<dbReference type="GeneID" id="80908586"/>
<gene>
    <name evidence="1" type="ORF">N0V89_005056</name>
</gene>